<sequence length="294" mass="32218">MNPAHTPQIEASTPEDLGVEFARAADDMAVARIGDLVFAMVPAGGGQYLLASAWRVSRPLAALKRDDFYSHHGAVADEAAFRDRMIEQAERSRELGLLSRQSVRMTCSTPWGASQSATVYADGIVSHTTAGHGGFQLSSARNARVHPMLRADGGWYEEDAAWAVVALTFPDLFTAYERKCSDKTIRDSWPDVWEAISGRPLAPGECYEKDARAFARQHAGDWIVISALRSDHNAGMTEVIATIGGKRGERVKERRFLVPSDEYAIGRFGFVIDEARHAVYDGPSSFAGWRGRAS</sequence>
<dbReference type="AlphaFoldDB" id="A0A6P1C5A3"/>
<evidence type="ECO:0000313" key="2">
    <source>
        <dbReference type="EMBL" id="NEV11402.1"/>
    </source>
</evidence>
<name>A0A6P1C5A3_RHITR</name>
<accession>A0A6P1C5A3</accession>
<feature type="domain" description="DUF7007" evidence="1">
    <location>
        <begin position="105"/>
        <end position="219"/>
    </location>
</feature>
<evidence type="ECO:0000313" key="3">
    <source>
        <dbReference type="Proteomes" id="UP000471190"/>
    </source>
</evidence>
<dbReference type="RefSeq" id="WP_015341933.1">
    <property type="nucleotide sequence ID" value="NZ_JAADZA010000008.1"/>
</dbReference>
<keyword evidence="2" id="KW-0614">Plasmid</keyword>
<protein>
    <recommendedName>
        <fullName evidence="1">DUF7007 domain-containing protein</fullName>
    </recommendedName>
</protein>
<gene>
    <name evidence="2" type="ORF">GXW80_10390</name>
</gene>
<geneLocation type="plasmid" evidence="2">
    <name>pA12a</name>
</geneLocation>
<comment type="caution">
    <text evidence="2">The sequence shown here is derived from an EMBL/GenBank/DDBJ whole genome shotgun (WGS) entry which is preliminary data.</text>
</comment>
<dbReference type="Pfam" id="PF22653">
    <property type="entry name" value="DUF7007"/>
    <property type="match status" value="1"/>
</dbReference>
<dbReference type="InterPro" id="IPR054276">
    <property type="entry name" value="DUF7007"/>
</dbReference>
<dbReference type="EMBL" id="JAADZA010000008">
    <property type="protein sequence ID" value="NEV11402.1"/>
    <property type="molecule type" value="Genomic_DNA"/>
</dbReference>
<organism evidence="2 3">
    <name type="scientific">Rhizobium tropici</name>
    <dbReference type="NCBI Taxonomy" id="398"/>
    <lineage>
        <taxon>Bacteria</taxon>
        <taxon>Pseudomonadati</taxon>
        <taxon>Pseudomonadota</taxon>
        <taxon>Alphaproteobacteria</taxon>
        <taxon>Hyphomicrobiales</taxon>
        <taxon>Rhizobiaceae</taxon>
        <taxon>Rhizobium/Agrobacterium group</taxon>
        <taxon>Rhizobium</taxon>
    </lineage>
</organism>
<reference evidence="2 3" key="1">
    <citation type="submission" date="2020-02" db="EMBL/GenBank/DDBJ databases">
        <title>Draft genome sequence of Rhizobium tropici.</title>
        <authorList>
            <person name="Khayi S."/>
            <person name="Jemo M."/>
        </authorList>
    </citation>
    <scope>NUCLEOTIDE SEQUENCE [LARGE SCALE GENOMIC DNA]</scope>
    <source>
        <strain evidence="2 3">A12</strain>
        <plasmid evidence="2">pA12a</plasmid>
    </source>
</reference>
<proteinExistence type="predicted"/>
<dbReference type="Proteomes" id="UP000471190">
    <property type="component" value="Unassembled WGS sequence"/>
</dbReference>
<evidence type="ECO:0000259" key="1">
    <source>
        <dbReference type="Pfam" id="PF22653"/>
    </source>
</evidence>